<protein>
    <submittedName>
        <fullName evidence="3">Uncharacterized protein</fullName>
    </submittedName>
</protein>
<organism evidence="3 4">
    <name type="scientific">Peteryoungia aggregata LMG 23059</name>
    <dbReference type="NCBI Taxonomy" id="1368425"/>
    <lineage>
        <taxon>Bacteria</taxon>
        <taxon>Pseudomonadati</taxon>
        <taxon>Pseudomonadota</taxon>
        <taxon>Alphaproteobacteria</taxon>
        <taxon>Hyphomicrobiales</taxon>
        <taxon>Rhizobiaceae</taxon>
        <taxon>Peteryoungia</taxon>
    </lineage>
</organism>
<name>A0ABU0G4S8_9HYPH</name>
<dbReference type="Proteomes" id="UP001238496">
    <property type="component" value="Unassembled WGS sequence"/>
</dbReference>
<evidence type="ECO:0000256" key="1">
    <source>
        <dbReference type="SAM" id="MobiDB-lite"/>
    </source>
</evidence>
<feature type="compositionally biased region" description="Polar residues" evidence="1">
    <location>
        <begin position="85"/>
        <end position="98"/>
    </location>
</feature>
<feature type="region of interest" description="Disordered" evidence="1">
    <location>
        <begin position="1"/>
        <end position="33"/>
    </location>
</feature>
<keyword evidence="2" id="KW-1133">Transmembrane helix</keyword>
<evidence type="ECO:0000256" key="2">
    <source>
        <dbReference type="SAM" id="Phobius"/>
    </source>
</evidence>
<feature type="region of interest" description="Disordered" evidence="1">
    <location>
        <begin position="62"/>
        <end position="98"/>
    </location>
</feature>
<accession>A0ABU0G4S8</accession>
<feature type="compositionally biased region" description="Basic and acidic residues" evidence="1">
    <location>
        <begin position="1"/>
        <end position="19"/>
    </location>
</feature>
<reference evidence="3 4" key="1">
    <citation type="submission" date="2023-07" db="EMBL/GenBank/DDBJ databases">
        <title>Genomic Encyclopedia of Type Strains, Phase IV (KMG-IV): sequencing the most valuable type-strain genomes for metagenomic binning, comparative biology and taxonomic classification.</title>
        <authorList>
            <person name="Goeker M."/>
        </authorList>
    </citation>
    <scope>NUCLEOTIDE SEQUENCE [LARGE SCALE GENOMIC DNA]</scope>
    <source>
        <strain evidence="3 4">DSM 1111</strain>
    </source>
</reference>
<proteinExistence type="predicted"/>
<feature type="compositionally biased region" description="Polar residues" evidence="1">
    <location>
        <begin position="66"/>
        <end position="75"/>
    </location>
</feature>
<dbReference type="RefSeq" id="WP_307370795.1">
    <property type="nucleotide sequence ID" value="NZ_JAUSUW010000003.1"/>
</dbReference>
<feature type="transmembrane region" description="Helical" evidence="2">
    <location>
        <begin position="37"/>
        <end position="55"/>
    </location>
</feature>
<keyword evidence="2" id="KW-0812">Transmembrane</keyword>
<keyword evidence="2" id="KW-0472">Membrane</keyword>
<keyword evidence="4" id="KW-1185">Reference proteome</keyword>
<evidence type="ECO:0000313" key="4">
    <source>
        <dbReference type="Proteomes" id="UP001238496"/>
    </source>
</evidence>
<dbReference type="EMBL" id="JAUSUW010000003">
    <property type="protein sequence ID" value="MDQ0420330.1"/>
    <property type="molecule type" value="Genomic_DNA"/>
</dbReference>
<sequence>MNSRTDMPDTNDRRTRGLRPEPVTATEARQGARGKPVLIVLLAGLILAMLVWIPIEWWGNSIAPDNPTNRAQEQTMPAPMENESQDQNVPRSNPTPGQ</sequence>
<comment type="caution">
    <text evidence="3">The sequence shown here is derived from an EMBL/GenBank/DDBJ whole genome shotgun (WGS) entry which is preliminary data.</text>
</comment>
<gene>
    <name evidence="3" type="ORF">J2045_001349</name>
</gene>
<evidence type="ECO:0000313" key="3">
    <source>
        <dbReference type="EMBL" id="MDQ0420330.1"/>
    </source>
</evidence>